<reference evidence="1 2" key="1">
    <citation type="submission" date="2019-03" db="EMBL/GenBank/DDBJ databases">
        <title>Single cell metagenomics reveals metabolic interactions within the superorganism composed of flagellate Streblomastix strix and complex community of Bacteroidetes bacteria on its surface.</title>
        <authorList>
            <person name="Treitli S.C."/>
            <person name="Kolisko M."/>
            <person name="Husnik F."/>
            <person name="Keeling P."/>
            <person name="Hampl V."/>
        </authorList>
    </citation>
    <scope>NUCLEOTIDE SEQUENCE [LARGE SCALE GENOMIC DNA]</scope>
    <source>
        <strain evidence="1">ST1C</strain>
    </source>
</reference>
<evidence type="ECO:0000313" key="1">
    <source>
        <dbReference type="EMBL" id="KAA6369867.1"/>
    </source>
</evidence>
<name>A0A5J4UHG8_9EUKA</name>
<sequence>MELSDWFNTTHLASLYDILGKWNLDLSAKDKDFCKINEDFTLDTMPIEILDTCIAEMEGLSIHNDTNTLQREISLQPLFKGLNGLQQTKDELHKVDVYTT</sequence>
<evidence type="ECO:0000313" key="2">
    <source>
        <dbReference type="Proteomes" id="UP000324800"/>
    </source>
</evidence>
<dbReference type="EMBL" id="SNRW01015943">
    <property type="protein sequence ID" value="KAA6369867.1"/>
    <property type="molecule type" value="Genomic_DNA"/>
</dbReference>
<protein>
    <submittedName>
        <fullName evidence="1">Uncharacterized protein</fullName>
    </submittedName>
</protein>
<accession>A0A5J4UHG8</accession>
<organism evidence="1 2">
    <name type="scientific">Streblomastix strix</name>
    <dbReference type="NCBI Taxonomy" id="222440"/>
    <lineage>
        <taxon>Eukaryota</taxon>
        <taxon>Metamonada</taxon>
        <taxon>Preaxostyla</taxon>
        <taxon>Oxymonadida</taxon>
        <taxon>Streblomastigidae</taxon>
        <taxon>Streblomastix</taxon>
    </lineage>
</organism>
<dbReference type="AlphaFoldDB" id="A0A5J4UHG8"/>
<gene>
    <name evidence="1" type="ORF">EZS28_034607</name>
</gene>
<comment type="caution">
    <text evidence="1">The sequence shown here is derived from an EMBL/GenBank/DDBJ whole genome shotgun (WGS) entry which is preliminary data.</text>
</comment>
<dbReference type="Proteomes" id="UP000324800">
    <property type="component" value="Unassembled WGS sequence"/>
</dbReference>
<proteinExistence type="predicted"/>